<dbReference type="EMBL" id="JASPKY010000227">
    <property type="protein sequence ID" value="KAK9718504.1"/>
    <property type="molecule type" value="Genomic_DNA"/>
</dbReference>
<keyword evidence="3" id="KW-1185">Reference proteome</keyword>
<dbReference type="AlphaFoldDB" id="A0AAW1KID9"/>
<feature type="region of interest" description="Disordered" evidence="1">
    <location>
        <begin position="281"/>
        <end position="302"/>
    </location>
</feature>
<name>A0AAW1KID9_POPJA</name>
<evidence type="ECO:0000313" key="3">
    <source>
        <dbReference type="Proteomes" id="UP001458880"/>
    </source>
</evidence>
<dbReference type="Proteomes" id="UP001458880">
    <property type="component" value="Unassembled WGS sequence"/>
</dbReference>
<feature type="compositionally biased region" description="Polar residues" evidence="1">
    <location>
        <begin position="1"/>
        <end position="20"/>
    </location>
</feature>
<evidence type="ECO:0000313" key="2">
    <source>
        <dbReference type="EMBL" id="KAK9718504.1"/>
    </source>
</evidence>
<gene>
    <name evidence="2" type="ORF">QE152_g23126</name>
</gene>
<evidence type="ECO:0008006" key="4">
    <source>
        <dbReference type="Google" id="ProtNLM"/>
    </source>
</evidence>
<accession>A0AAW1KID9</accession>
<organism evidence="2 3">
    <name type="scientific">Popillia japonica</name>
    <name type="common">Japanese beetle</name>
    <dbReference type="NCBI Taxonomy" id="7064"/>
    <lineage>
        <taxon>Eukaryota</taxon>
        <taxon>Metazoa</taxon>
        <taxon>Ecdysozoa</taxon>
        <taxon>Arthropoda</taxon>
        <taxon>Hexapoda</taxon>
        <taxon>Insecta</taxon>
        <taxon>Pterygota</taxon>
        <taxon>Neoptera</taxon>
        <taxon>Endopterygota</taxon>
        <taxon>Coleoptera</taxon>
        <taxon>Polyphaga</taxon>
        <taxon>Scarabaeiformia</taxon>
        <taxon>Scarabaeidae</taxon>
        <taxon>Rutelinae</taxon>
        <taxon>Popillia</taxon>
    </lineage>
</organism>
<protein>
    <recommendedName>
        <fullName evidence="4">Polyprotein</fullName>
    </recommendedName>
</protein>
<reference evidence="2 3" key="1">
    <citation type="journal article" date="2024" name="BMC Genomics">
        <title>De novo assembly and annotation of Popillia japonica's genome with initial clues to its potential as an invasive pest.</title>
        <authorList>
            <person name="Cucini C."/>
            <person name="Boschi S."/>
            <person name="Funari R."/>
            <person name="Cardaioli E."/>
            <person name="Iannotti N."/>
            <person name="Marturano G."/>
            <person name="Paoli F."/>
            <person name="Bruttini M."/>
            <person name="Carapelli A."/>
            <person name="Frati F."/>
            <person name="Nardi F."/>
        </authorList>
    </citation>
    <scope>NUCLEOTIDE SEQUENCE [LARGE SCALE GENOMIC DNA]</scope>
    <source>
        <strain evidence="2">DMR45628</strain>
    </source>
</reference>
<sequence length="335" mass="38564">MTSSSGVYDSESFEQFQSQYGEEEQATEEVQDKIAEKDIGNETDTITKLFAQMMIENRRRDALLETLVNRIVNTTPKLTAVYNASIMPDLLQKIPTFDGSTDKAEGWIYTLESAQLLHSLPDNYVLETARTRLKRRQIDTRKQLNVGDYVVIKNIDTTPNVNKKLLAKFKGPYKIKKVLPNDRYVACNIDDFPVTQPTYEEFKNQRPSDYTQGEEEKEKDGYPLTEITEEQKMKEPTVEECREIIGNLKCGKAPVTDEIPDELVKVNEQSKNVEVNKRIQNSSNVLKRNTESDSNTQLNNTNMRTHSMNDEMANFTHEVYEPAENAWTSVKRKRI</sequence>
<proteinExistence type="predicted"/>
<comment type="caution">
    <text evidence="2">The sequence shown here is derived from an EMBL/GenBank/DDBJ whole genome shotgun (WGS) entry which is preliminary data.</text>
</comment>
<feature type="region of interest" description="Disordered" evidence="1">
    <location>
        <begin position="1"/>
        <end position="38"/>
    </location>
</feature>
<evidence type="ECO:0000256" key="1">
    <source>
        <dbReference type="SAM" id="MobiDB-lite"/>
    </source>
</evidence>